<accession>A0A6L6IP17</accession>
<dbReference type="InterPro" id="IPR016032">
    <property type="entry name" value="Sig_transdc_resp-reg_C-effctor"/>
</dbReference>
<dbReference type="EMBL" id="WMJZ01000047">
    <property type="protein sequence ID" value="MTH48622.1"/>
    <property type="molecule type" value="Genomic_DNA"/>
</dbReference>
<reference evidence="3 4" key="1">
    <citation type="submission" date="2019-11" db="EMBL/GenBank/DDBJ databases">
        <title>Escherichia alba sp. nov. isolated from the gut of plastic-eating superworms Zophobas atratus.</title>
        <authorList>
            <person name="Yang Y."/>
        </authorList>
    </citation>
    <scope>NUCLEOTIDE SEQUENCE [LARGE SCALE GENOMIC DNA]</scope>
    <source>
        <strain evidence="4">BIT-B35</strain>
    </source>
</reference>
<dbReference type="GO" id="GO:0006355">
    <property type="term" value="P:regulation of DNA-templated transcription"/>
    <property type="evidence" value="ECO:0007669"/>
    <property type="project" value="InterPro"/>
</dbReference>
<dbReference type="SMART" id="SM00421">
    <property type="entry name" value="HTH_LUXR"/>
    <property type="match status" value="1"/>
</dbReference>
<evidence type="ECO:0000259" key="2">
    <source>
        <dbReference type="SMART" id="SM00421"/>
    </source>
</evidence>
<comment type="caution">
    <text evidence="3">The sequence shown here is derived from an EMBL/GenBank/DDBJ whole genome shotgun (WGS) entry which is preliminary data.</text>
</comment>
<dbReference type="Gene3D" id="1.10.10.10">
    <property type="entry name" value="Winged helix-like DNA-binding domain superfamily/Winged helix DNA-binding domain"/>
    <property type="match status" value="1"/>
</dbReference>
<keyword evidence="1" id="KW-0238">DNA-binding</keyword>
<gene>
    <name evidence="3" type="ORF">GJV78_20705</name>
</gene>
<keyword evidence="4" id="KW-1185">Reference proteome</keyword>
<feature type="domain" description="HTH luxR-type" evidence="2">
    <location>
        <begin position="91"/>
        <end position="148"/>
    </location>
</feature>
<dbReference type="InterPro" id="IPR000792">
    <property type="entry name" value="Tscrpt_reg_LuxR_C"/>
</dbReference>
<dbReference type="OrthoDB" id="9796655at2"/>
<proteinExistence type="predicted"/>
<evidence type="ECO:0000313" key="3">
    <source>
        <dbReference type="EMBL" id="MTH48622.1"/>
    </source>
</evidence>
<evidence type="ECO:0000313" key="4">
    <source>
        <dbReference type="Proteomes" id="UP000477739"/>
    </source>
</evidence>
<dbReference type="RefSeq" id="WP_155110037.1">
    <property type="nucleotide sequence ID" value="NZ_WMJZ01000047.1"/>
</dbReference>
<dbReference type="GO" id="GO:0003677">
    <property type="term" value="F:DNA binding"/>
    <property type="evidence" value="ECO:0007669"/>
    <property type="project" value="UniProtKB-KW"/>
</dbReference>
<dbReference type="Proteomes" id="UP000477739">
    <property type="component" value="Unassembled WGS sequence"/>
</dbReference>
<evidence type="ECO:0000256" key="1">
    <source>
        <dbReference type="ARBA" id="ARBA00023125"/>
    </source>
</evidence>
<name>A0A6L6IP17_9ENTR</name>
<protein>
    <recommendedName>
        <fullName evidence="2">HTH luxR-type domain-containing protein</fullName>
    </recommendedName>
</protein>
<dbReference type="InterPro" id="IPR036388">
    <property type="entry name" value="WH-like_DNA-bd_sf"/>
</dbReference>
<dbReference type="AlphaFoldDB" id="A0A6L6IP17"/>
<dbReference type="SUPFAM" id="SSF46894">
    <property type="entry name" value="C-terminal effector domain of the bipartite response regulators"/>
    <property type="match status" value="1"/>
</dbReference>
<organism evidence="3 4">
    <name type="scientific">Intestinirhabdus alba</name>
    <dbReference type="NCBI Taxonomy" id="2899544"/>
    <lineage>
        <taxon>Bacteria</taxon>
        <taxon>Pseudomonadati</taxon>
        <taxon>Pseudomonadota</taxon>
        <taxon>Gammaproteobacteria</taxon>
        <taxon>Enterobacterales</taxon>
        <taxon>Enterobacteriaceae</taxon>
        <taxon>Intestinirhabdus</taxon>
    </lineage>
</organism>
<sequence>MLIITDNQYLKLGLKTLLQKEINDAYRNHILFDSGPKLYFLQAAECPDSVIPCFFELLIEGHCCAKEDIKSIDDLIKNLQRIKNDNKKRSSRELTEIEYVVIRSLCAGYTPLELANFLNRSIKTISTQKSRALRKIGMRNMQTFHGTIMRWSTLVGTLNINSPQNNCNDCRCKNIILSAENAIAYSYAELMCLTTL</sequence>